<dbReference type="RefSeq" id="WP_035846176.1">
    <property type="nucleotide sequence ID" value="NZ_BNAB01000011.1"/>
</dbReference>
<accession>A0AAN4USA6</accession>
<proteinExistence type="predicted"/>
<evidence type="ECO:0000313" key="4">
    <source>
        <dbReference type="Proteomes" id="UP000634647"/>
    </source>
</evidence>
<sequence length="243" mass="25428">MLRRSFRDAIPGAAAWGLAAVAFLSAAAGPAWAGAWPRDAGRWFLSSGLSVSAPAGPGLGASAETDIYAEGGLGNGWLVMAQSLRGTDGGEVLLGFGHAVARPDGGAIGWTLAAGRRLQAGGRAVTYLRPGLAWGRGFSAGDRIGFLRLPSGGWISAEIQAELWARPRAIAPKLDLTLGLTASRRWTFLLELRASAYPGERRDLRLAPAVLLRLGRVQLKLQPDLPLGGGGRPGISLALWSEF</sequence>
<dbReference type="Proteomes" id="UP000199541">
    <property type="component" value="Unassembled WGS sequence"/>
</dbReference>
<comment type="caution">
    <text evidence="1">The sequence shown here is derived from an EMBL/GenBank/DDBJ whole genome shotgun (WGS) entry which is preliminary data.</text>
</comment>
<reference evidence="1" key="1">
    <citation type="journal article" date="2014" name="Int. J. Syst. Evol. Microbiol.">
        <title>Complete genome sequence of Corynebacterium casei LMG S-19264T (=DSM 44701T), isolated from a smear-ripened cheese.</title>
        <authorList>
            <consortium name="US DOE Joint Genome Institute (JGI-PGF)"/>
            <person name="Walter F."/>
            <person name="Albersmeier A."/>
            <person name="Kalinowski J."/>
            <person name="Ruckert C."/>
        </authorList>
    </citation>
    <scope>NUCLEOTIDE SEQUENCE</scope>
    <source>
        <strain evidence="1">CGMCC 1.10859</strain>
    </source>
</reference>
<protein>
    <recommendedName>
        <fullName evidence="5">Cellulose biosynthesis protein BcsS</fullName>
    </recommendedName>
</protein>
<keyword evidence="3" id="KW-1185">Reference proteome</keyword>
<evidence type="ECO:0000313" key="1">
    <source>
        <dbReference type="EMBL" id="GHE03118.1"/>
    </source>
</evidence>
<reference evidence="2 3" key="2">
    <citation type="submission" date="2016-10" db="EMBL/GenBank/DDBJ databases">
        <authorList>
            <person name="Varghese N."/>
            <person name="Submissions S."/>
        </authorList>
    </citation>
    <scope>NUCLEOTIDE SEQUENCE [LARGE SCALE GENOMIC DNA]</scope>
    <source>
        <strain evidence="2 3">DSM 24802</strain>
    </source>
</reference>
<dbReference type="EMBL" id="BNAB01000011">
    <property type="protein sequence ID" value="GHE03118.1"/>
    <property type="molecule type" value="Genomic_DNA"/>
</dbReference>
<name>A0AAN4USA6_9RHOB</name>
<dbReference type="AlphaFoldDB" id="A0AAN4USA6"/>
<gene>
    <name evidence="1" type="ORF">GCM10008024_25220</name>
    <name evidence="2" type="ORF">SAMN05444006_11041</name>
</gene>
<evidence type="ECO:0000313" key="2">
    <source>
        <dbReference type="EMBL" id="SDX11102.1"/>
    </source>
</evidence>
<organism evidence="1 4">
    <name type="scientific">Allgaiera indica</name>
    <dbReference type="NCBI Taxonomy" id="765699"/>
    <lineage>
        <taxon>Bacteria</taxon>
        <taxon>Pseudomonadati</taxon>
        <taxon>Pseudomonadota</taxon>
        <taxon>Alphaproteobacteria</taxon>
        <taxon>Rhodobacterales</taxon>
        <taxon>Paracoccaceae</taxon>
        <taxon>Allgaiera</taxon>
    </lineage>
</organism>
<dbReference type="EMBL" id="FNOB01000010">
    <property type="protein sequence ID" value="SDX11102.1"/>
    <property type="molecule type" value="Genomic_DNA"/>
</dbReference>
<evidence type="ECO:0008006" key="5">
    <source>
        <dbReference type="Google" id="ProtNLM"/>
    </source>
</evidence>
<reference evidence="1" key="3">
    <citation type="submission" date="2023-06" db="EMBL/GenBank/DDBJ databases">
        <authorList>
            <person name="Sun Q."/>
            <person name="Zhou Y."/>
        </authorList>
    </citation>
    <scope>NUCLEOTIDE SEQUENCE</scope>
    <source>
        <strain evidence="1">CGMCC 1.10859</strain>
    </source>
</reference>
<evidence type="ECO:0000313" key="3">
    <source>
        <dbReference type="Proteomes" id="UP000199541"/>
    </source>
</evidence>
<dbReference type="Proteomes" id="UP000634647">
    <property type="component" value="Unassembled WGS sequence"/>
</dbReference>